<keyword evidence="2" id="KW-1185">Reference proteome</keyword>
<gene>
    <name evidence="1" type="ORF">V1525DRAFT_397389</name>
</gene>
<evidence type="ECO:0000313" key="1">
    <source>
        <dbReference type="EMBL" id="KAK9239709.1"/>
    </source>
</evidence>
<sequence length="417" mass="46711">MFALCLQAYILCLILSFVWFRETEATISSLPAINEVRQIESTARDSQHLFYLRDEIFAQLNASHVLHRVMDARGPSLVHNFSLPLASRMPTFPVKSITGTTQDDLQQVVSEADNDGRRHLRRIPDTTDKQSILSFARMAANAYIEDESSDKWLEIDGAWNRSLGIGWDSDGVRGHVFADTSGSVVVISLKGTTTLLGTNGDDTHRNDKTNDNLLFSCCCGRVNFAWSTVCDCYAETYTCSQTCLERELISRDTYYEASLRVFRDVTELYPNSSIWLTGHSLGASLCSLVAQTYGVPAVLFGAPGEKLAASRLHLPSWLHPHSERYIWHFGNTADPVFMGTCNGPLSVCAIAGYAMESQCHSGLECIYDTVAEKDYEMSIFYHQIAKMIEIVEEYDVPAACSQPMSCQDCYLWNFIRD</sequence>
<name>A0ACC3T7G3_LIPKO</name>
<comment type="caution">
    <text evidence="1">The sequence shown here is derived from an EMBL/GenBank/DDBJ whole genome shotgun (WGS) entry which is preliminary data.</text>
</comment>
<protein>
    <submittedName>
        <fullName evidence="1">Alpha/Beta hydrolase protein</fullName>
    </submittedName>
</protein>
<dbReference type="Proteomes" id="UP001433508">
    <property type="component" value="Unassembled WGS sequence"/>
</dbReference>
<evidence type="ECO:0000313" key="2">
    <source>
        <dbReference type="Proteomes" id="UP001433508"/>
    </source>
</evidence>
<organism evidence="1 2">
    <name type="scientific">Lipomyces kononenkoae</name>
    <name type="common">Yeast</name>
    <dbReference type="NCBI Taxonomy" id="34357"/>
    <lineage>
        <taxon>Eukaryota</taxon>
        <taxon>Fungi</taxon>
        <taxon>Dikarya</taxon>
        <taxon>Ascomycota</taxon>
        <taxon>Saccharomycotina</taxon>
        <taxon>Lipomycetes</taxon>
        <taxon>Lipomycetales</taxon>
        <taxon>Lipomycetaceae</taxon>
        <taxon>Lipomyces</taxon>
    </lineage>
</organism>
<dbReference type="EMBL" id="MU971344">
    <property type="protein sequence ID" value="KAK9239709.1"/>
    <property type="molecule type" value="Genomic_DNA"/>
</dbReference>
<reference evidence="2" key="1">
    <citation type="journal article" date="2024" name="Front. Bioeng. Biotechnol.">
        <title>Genome-scale model development and genomic sequencing of the oleaginous clade Lipomyces.</title>
        <authorList>
            <person name="Czajka J.J."/>
            <person name="Han Y."/>
            <person name="Kim J."/>
            <person name="Mondo S.J."/>
            <person name="Hofstad B.A."/>
            <person name="Robles A."/>
            <person name="Haridas S."/>
            <person name="Riley R."/>
            <person name="LaButti K."/>
            <person name="Pangilinan J."/>
            <person name="Andreopoulos W."/>
            <person name="Lipzen A."/>
            <person name="Yan J."/>
            <person name="Wang M."/>
            <person name="Ng V."/>
            <person name="Grigoriev I.V."/>
            <person name="Spatafora J.W."/>
            <person name="Magnuson J.K."/>
            <person name="Baker S.E."/>
            <person name="Pomraning K.R."/>
        </authorList>
    </citation>
    <scope>NUCLEOTIDE SEQUENCE [LARGE SCALE GENOMIC DNA]</scope>
    <source>
        <strain evidence="2">CBS 7786</strain>
    </source>
</reference>
<keyword evidence="1" id="KW-0378">Hydrolase</keyword>
<proteinExistence type="predicted"/>
<accession>A0ACC3T7G3</accession>